<comment type="caution">
    <text evidence="2">The sequence shown here is derived from an EMBL/GenBank/DDBJ whole genome shotgun (WGS) entry which is preliminary data.</text>
</comment>
<keyword evidence="1" id="KW-0732">Signal</keyword>
<evidence type="ECO:0000256" key="1">
    <source>
        <dbReference type="SAM" id="SignalP"/>
    </source>
</evidence>
<evidence type="ECO:0008006" key="4">
    <source>
        <dbReference type="Google" id="ProtNLM"/>
    </source>
</evidence>
<organism evidence="2 3">
    <name type="scientific">Golovinomyces cichoracearum</name>
    <dbReference type="NCBI Taxonomy" id="62708"/>
    <lineage>
        <taxon>Eukaryota</taxon>
        <taxon>Fungi</taxon>
        <taxon>Dikarya</taxon>
        <taxon>Ascomycota</taxon>
        <taxon>Pezizomycotina</taxon>
        <taxon>Leotiomycetes</taxon>
        <taxon>Erysiphales</taxon>
        <taxon>Erysiphaceae</taxon>
        <taxon>Golovinomyces</taxon>
    </lineage>
</organism>
<dbReference type="AlphaFoldDB" id="A0A420H6Z1"/>
<dbReference type="EMBL" id="MCBR01022352">
    <property type="protein sequence ID" value="RKF53199.1"/>
    <property type="molecule type" value="Genomic_DNA"/>
</dbReference>
<protein>
    <recommendedName>
        <fullName evidence="4">Secreted effector protein</fullName>
    </recommendedName>
</protein>
<feature type="signal peptide" evidence="1">
    <location>
        <begin position="1"/>
        <end position="23"/>
    </location>
</feature>
<proteinExistence type="predicted"/>
<name>A0A420H6Z1_9PEZI</name>
<dbReference type="Proteomes" id="UP000285405">
    <property type="component" value="Unassembled WGS sequence"/>
</dbReference>
<evidence type="ECO:0000313" key="3">
    <source>
        <dbReference type="Proteomes" id="UP000285405"/>
    </source>
</evidence>
<feature type="chain" id="PRO_5019170910" description="Secreted effector protein" evidence="1">
    <location>
        <begin position="24"/>
        <end position="303"/>
    </location>
</feature>
<gene>
    <name evidence="2" type="ORF">GcC1_223039</name>
</gene>
<sequence>MLSVTNCVALFFTFCILLFPTASVRINSYGYDVQCEQNSKIKRSDINSMAKESCILLLKENEGAPKSSRESVSGRVIPARRKKYKEYYNVPDVVSRGKRDFRLSLFVEWNPRTDTCTARGLFASRKFETARWKCEDIIPGRVPGSFPLRSQSTKPNRFLLNSNSPHSINFILTLTQTPQYNVKCWNEEVISKESIAAVATSGCRKIFQHEHGQPLKTHISDGSSRILPYTGVYFDKAKNLFMIKMPPKPGTFSSASYYVVTEWDNPHKKCIPHGVILESNGKAYSKCDELDSELKKTLKNSRL</sequence>
<evidence type="ECO:0000313" key="2">
    <source>
        <dbReference type="EMBL" id="RKF53199.1"/>
    </source>
</evidence>
<accession>A0A420H6Z1</accession>
<reference evidence="2 3" key="1">
    <citation type="journal article" date="2018" name="BMC Genomics">
        <title>Comparative genome analyses reveal sequence features reflecting distinct modes of host-adaptation between dicot and monocot powdery mildew.</title>
        <authorList>
            <person name="Wu Y."/>
            <person name="Ma X."/>
            <person name="Pan Z."/>
            <person name="Kale S.D."/>
            <person name="Song Y."/>
            <person name="King H."/>
            <person name="Zhang Q."/>
            <person name="Presley C."/>
            <person name="Deng X."/>
            <person name="Wei C.I."/>
            <person name="Xiao S."/>
        </authorList>
    </citation>
    <scope>NUCLEOTIDE SEQUENCE [LARGE SCALE GENOMIC DNA]</scope>
    <source>
        <strain evidence="2">UCSC1</strain>
    </source>
</reference>